<dbReference type="OrthoDB" id="5389823at2759"/>
<comment type="caution">
    <text evidence="2">The sequence shown here is derived from an EMBL/GenBank/DDBJ whole genome shotgun (WGS) entry which is preliminary data.</text>
</comment>
<name>A0A9P4PL45_9PLEO</name>
<feature type="compositionally biased region" description="Pro residues" evidence="1">
    <location>
        <begin position="14"/>
        <end position="28"/>
    </location>
</feature>
<dbReference type="Proteomes" id="UP000799764">
    <property type="component" value="Unassembled WGS sequence"/>
</dbReference>
<evidence type="ECO:0000313" key="3">
    <source>
        <dbReference type="Proteomes" id="UP000799764"/>
    </source>
</evidence>
<organism evidence="2 3">
    <name type="scientific">Karstenula rhodostoma CBS 690.94</name>
    <dbReference type="NCBI Taxonomy" id="1392251"/>
    <lineage>
        <taxon>Eukaryota</taxon>
        <taxon>Fungi</taxon>
        <taxon>Dikarya</taxon>
        <taxon>Ascomycota</taxon>
        <taxon>Pezizomycotina</taxon>
        <taxon>Dothideomycetes</taxon>
        <taxon>Pleosporomycetidae</taxon>
        <taxon>Pleosporales</taxon>
        <taxon>Massarineae</taxon>
        <taxon>Didymosphaeriaceae</taxon>
        <taxon>Karstenula</taxon>
    </lineage>
</organism>
<evidence type="ECO:0000313" key="2">
    <source>
        <dbReference type="EMBL" id="KAF2444836.1"/>
    </source>
</evidence>
<dbReference type="EMBL" id="MU001500">
    <property type="protein sequence ID" value="KAF2444836.1"/>
    <property type="molecule type" value="Genomic_DNA"/>
</dbReference>
<proteinExistence type="predicted"/>
<sequence length="228" mass="25975">MSFNFLEPSRLPFRPRPPQMSNLPRPPMPIPMGEQLHRAMPGSPFVDMDPRDPRVMSAPFDSRLGMEAPDYFSALGSPMGIGAFGPCNQRNSYPPGFEPETMMSGPGQYIDELVRRTNLMVQFVNSQIRPGARYCQLQPKMCHDAKFPPEFRIPKTVDEVRAMDPSSVDRVLRAYNLPTDLRSFRTMTQDTINHRTAHQAKLCTLFDFLGATQISERQRNKRNNGPPY</sequence>
<reference evidence="2" key="1">
    <citation type="journal article" date="2020" name="Stud. Mycol.">
        <title>101 Dothideomycetes genomes: a test case for predicting lifestyles and emergence of pathogens.</title>
        <authorList>
            <person name="Haridas S."/>
            <person name="Albert R."/>
            <person name="Binder M."/>
            <person name="Bloem J."/>
            <person name="Labutti K."/>
            <person name="Salamov A."/>
            <person name="Andreopoulos B."/>
            <person name="Baker S."/>
            <person name="Barry K."/>
            <person name="Bills G."/>
            <person name="Bluhm B."/>
            <person name="Cannon C."/>
            <person name="Castanera R."/>
            <person name="Culley D."/>
            <person name="Daum C."/>
            <person name="Ezra D."/>
            <person name="Gonzalez J."/>
            <person name="Henrissat B."/>
            <person name="Kuo A."/>
            <person name="Liang C."/>
            <person name="Lipzen A."/>
            <person name="Lutzoni F."/>
            <person name="Magnuson J."/>
            <person name="Mondo S."/>
            <person name="Nolan M."/>
            <person name="Ohm R."/>
            <person name="Pangilinan J."/>
            <person name="Park H.-J."/>
            <person name="Ramirez L."/>
            <person name="Alfaro M."/>
            <person name="Sun H."/>
            <person name="Tritt A."/>
            <person name="Yoshinaga Y."/>
            <person name="Zwiers L.-H."/>
            <person name="Turgeon B."/>
            <person name="Goodwin S."/>
            <person name="Spatafora J."/>
            <person name="Crous P."/>
            <person name="Grigoriev I."/>
        </authorList>
    </citation>
    <scope>NUCLEOTIDE SEQUENCE</scope>
    <source>
        <strain evidence="2">CBS 690.94</strain>
    </source>
</reference>
<dbReference type="AlphaFoldDB" id="A0A9P4PL45"/>
<protein>
    <submittedName>
        <fullName evidence="2">Uncharacterized protein</fullName>
    </submittedName>
</protein>
<accession>A0A9P4PL45</accession>
<feature type="region of interest" description="Disordered" evidence="1">
    <location>
        <begin position="1"/>
        <end position="28"/>
    </location>
</feature>
<evidence type="ECO:0000256" key="1">
    <source>
        <dbReference type="SAM" id="MobiDB-lite"/>
    </source>
</evidence>
<keyword evidence="3" id="KW-1185">Reference proteome</keyword>
<gene>
    <name evidence="2" type="ORF">P171DRAFT_284734</name>
</gene>